<sequence>MAHQGFDGVLFWPDYTLMFITSDFKVLICLPFSPQESERTTVRERLRVGRNLRERGVFRRREREVAWLSTGGAGRKGERRRRKLSKVESTISESTNSQLHKRFPVYPTVLENERDIVGKVSLSAFQIILQIGKLRKVSYGPKTLILVSQLTVSSVVHFIQWLREVLLYRPICVEITGSTGNHSCTTYKLREYMEALLYYVAIVCAEIAGRTGKHFCTTHELRDYRKVHIYYIALCMRRMWEYILLSDSPVAHPSFPLKVSLPSSWISGRSNMSFLKEEETGVTI</sequence>
<accession>A0ABQ7MG97</accession>
<protein>
    <submittedName>
        <fullName evidence="1">Uncharacterized protein</fullName>
    </submittedName>
</protein>
<organism evidence="1 2">
    <name type="scientific">Brassica rapa subsp. trilocularis</name>
    <dbReference type="NCBI Taxonomy" id="1813537"/>
    <lineage>
        <taxon>Eukaryota</taxon>
        <taxon>Viridiplantae</taxon>
        <taxon>Streptophyta</taxon>
        <taxon>Embryophyta</taxon>
        <taxon>Tracheophyta</taxon>
        <taxon>Spermatophyta</taxon>
        <taxon>Magnoliopsida</taxon>
        <taxon>eudicotyledons</taxon>
        <taxon>Gunneridae</taxon>
        <taxon>Pentapetalae</taxon>
        <taxon>rosids</taxon>
        <taxon>malvids</taxon>
        <taxon>Brassicales</taxon>
        <taxon>Brassicaceae</taxon>
        <taxon>Brassiceae</taxon>
        <taxon>Brassica</taxon>
    </lineage>
</organism>
<reference evidence="1 2" key="1">
    <citation type="submission" date="2021-03" db="EMBL/GenBank/DDBJ databases">
        <authorList>
            <person name="King G.J."/>
            <person name="Bancroft I."/>
            <person name="Baten A."/>
            <person name="Bloomfield J."/>
            <person name="Borpatragohain P."/>
            <person name="He Z."/>
            <person name="Irish N."/>
            <person name="Irwin J."/>
            <person name="Liu K."/>
            <person name="Mauleon R.P."/>
            <person name="Moore J."/>
            <person name="Morris R."/>
            <person name="Ostergaard L."/>
            <person name="Wang B."/>
            <person name="Wells R."/>
        </authorList>
    </citation>
    <scope>NUCLEOTIDE SEQUENCE [LARGE SCALE GENOMIC DNA]</scope>
    <source>
        <strain evidence="1">R-o-18</strain>
        <tissue evidence="1">Leaf</tissue>
    </source>
</reference>
<evidence type="ECO:0000313" key="1">
    <source>
        <dbReference type="EMBL" id="KAG5397773.1"/>
    </source>
</evidence>
<feature type="non-terminal residue" evidence="1">
    <location>
        <position position="284"/>
    </location>
</feature>
<proteinExistence type="predicted"/>
<evidence type="ECO:0000313" key="2">
    <source>
        <dbReference type="Proteomes" id="UP000823674"/>
    </source>
</evidence>
<name>A0ABQ7MG97_BRACM</name>
<gene>
    <name evidence="1" type="primary">A05g506450.1_BraROA</name>
    <name evidence="1" type="ORF">IGI04_019587</name>
</gene>
<dbReference type="Proteomes" id="UP000823674">
    <property type="component" value="Chromosome A05"/>
</dbReference>
<dbReference type="EMBL" id="JADBGQ010000005">
    <property type="protein sequence ID" value="KAG5397773.1"/>
    <property type="molecule type" value="Genomic_DNA"/>
</dbReference>
<keyword evidence="2" id="KW-1185">Reference proteome</keyword>
<comment type="caution">
    <text evidence="1">The sequence shown here is derived from an EMBL/GenBank/DDBJ whole genome shotgun (WGS) entry which is preliminary data.</text>
</comment>